<dbReference type="EMBL" id="LCNN01000036">
    <property type="protein sequence ID" value="KKU56115.1"/>
    <property type="molecule type" value="Genomic_DNA"/>
</dbReference>
<sequence>MSGSCLAVTVNTILKEMQMQTKRFWSVLGLLIVTAMIAAACGGGAVPAATVTPETVGGFQ</sequence>
<accession>A0A0G1UEK8</accession>
<evidence type="ECO:0000313" key="3">
    <source>
        <dbReference type="Proteomes" id="UP000034684"/>
    </source>
</evidence>
<dbReference type="Proteomes" id="UP000034684">
    <property type="component" value="Unassembled WGS sequence"/>
</dbReference>
<protein>
    <submittedName>
        <fullName evidence="2">Uncharacterized protein</fullName>
    </submittedName>
</protein>
<reference evidence="2 3" key="1">
    <citation type="journal article" date="2015" name="Nature">
        <title>rRNA introns, odd ribosomes, and small enigmatic genomes across a large radiation of phyla.</title>
        <authorList>
            <person name="Brown C.T."/>
            <person name="Hug L.A."/>
            <person name="Thomas B.C."/>
            <person name="Sharon I."/>
            <person name="Castelle C.J."/>
            <person name="Singh A."/>
            <person name="Wilkins M.J."/>
            <person name="Williams K.H."/>
            <person name="Banfield J.F."/>
        </authorList>
    </citation>
    <scope>NUCLEOTIDE SEQUENCE [LARGE SCALE GENOMIC DNA]</scope>
</reference>
<name>A0A0G1UEK8_UNCKA</name>
<evidence type="ECO:0000256" key="1">
    <source>
        <dbReference type="SAM" id="Phobius"/>
    </source>
</evidence>
<organism evidence="2 3">
    <name type="scientific">candidate division WWE3 bacterium GW2011_GWB1_47_11</name>
    <dbReference type="NCBI Taxonomy" id="1619117"/>
    <lineage>
        <taxon>Bacteria</taxon>
        <taxon>Katanobacteria</taxon>
    </lineage>
</organism>
<keyword evidence="1" id="KW-0812">Transmembrane</keyword>
<feature type="non-terminal residue" evidence="2">
    <location>
        <position position="60"/>
    </location>
</feature>
<evidence type="ECO:0000313" key="2">
    <source>
        <dbReference type="EMBL" id="KKU56115.1"/>
    </source>
</evidence>
<proteinExistence type="predicted"/>
<gene>
    <name evidence="2" type="ORF">UX79_C0036G0001</name>
</gene>
<feature type="transmembrane region" description="Helical" evidence="1">
    <location>
        <begin position="24"/>
        <end position="46"/>
    </location>
</feature>
<comment type="caution">
    <text evidence="2">The sequence shown here is derived from an EMBL/GenBank/DDBJ whole genome shotgun (WGS) entry which is preliminary data.</text>
</comment>
<dbReference type="AlphaFoldDB" id="A0A0G1UEK8"/>
<keyword evidence="1" id="KW-0472">Membrane</keyword>
<keyword evidence="1" id="KW-1133">Transmembrane helix</keyword>